<proteinExistence type="predicted"/>
<dbReference type="InParanoid" id="D8QVI6"/>
<name>D8QVI6_SELML</name>
<keyword evidence="3" id="KW-1185">Reference proteome</keyword>
<dbReference type="Proteomes" id="UP000001514">
    <property type="component" value="Unassembled WGS sequence"/>
</dbReference>
<dbReference type="HOGENOM" id="CLU_1039761_0_0_1"/>
<feature type="region of interest" description="Disordered" evidence="1">
    <location>
        <begin position="192"/>
        <end position="224"/>
    </location>
</feature>
<sequence>MVMELPPMDLVTKVLDSSDLTGEKAVVAKMMKELQEKHPIQLQYDADVLLHALCKPWEVGGHAYDFKKCHRQLRITDPYQTYSTDQVLLQWHERVVAEREAWNRQRQLKAHMLFLLSKLQVAERQRRRTIEKRRLTHPEEEPADFKESSDNLRLLIDTYFAKRPSELKLLEPVAEVIVKPEDPPAEPATMIVKPEEDTSTSKDPAVLVKPEDPPTEPATLLPLRSTTPKIVMEVPSPRTVALRQEVKDLDLFDEKLTPPEPEAPKKKK</sequence>
<feature type="compositionally biased region" description="Basic and acidic residues" evidence="1">
    <location>
        <begin position="246"/>
        <end position="257"/>
    </location>
</feature>
<feature type="region of interest" description="Disordered" evidence="1">
    <location>
        <begin position="246"/>
        <end position="268"/>
    </location>
</feature>
<evidence type="ECO:0000313" key="2">
    <source>
        <dbReference type="EMBL" id="EFJ36462.1"/>
    </source>
</evidence>
<organism evidence="3">
    <name type="scientific">Selaginella moellendorffii</name>
    <name type="common">Spikemoss</name>
    <dbReference type="NCBI Taxonomy" id="88036"/>
    <lineage>
        <taxon>Eukaryota</taxon>
        <taxon>Viridiplantae</taxon>
        <taxon>Streptophyta</taxon>
        <taxon>Embryophyta</taxon>
        <taxon>Tracheophyta</taxon>
        <taxon>Lycopodiopsida</taxon>
        <taxon>Selaginellales</taxon>
        <taxon>Selaginellaceae</taxon>
        <taxon>Selaginella</taxon>
    </lineage>
</organism>
<dbReference type="AlphaFoldDB" id="D8QVI6"/>
<reference evidence="2 3" key="1">
    <citation type="journal article" date="2011" name="Science">
        <title>The Selaginella genome identifies genetic changes associated with the evolution of vascular plants.</title>
        <authorList>
            <person name="Banks J.A."/>
            <person name="Nishiyama T."/>
            <person name="Hasebe M."/>
            <person name="Bowman J.L."/>
            <person name="Gribskov M."/>
            <person name="dePamphilis C."/>
            <person name="Albert V.A."/>
            <person name="Aono N."/>
            <person name="Aoyama T."/>
            <person name="Ambrose B.A."/>
            <person name="Ashton N.W."/>
            <person name="Axtell M.J."/>
            <person name="Barker E."/>
            <person name="Barker M.S."/>
            <person name="Bennetzen J.L."/>
            <person name="Bonawitz N.D."/>
            <person name="Chapple C."/>
            <person name="Cheng C."/>
            <person name="Correa L.G."/>
            <person name="Dacre M."/>
            <person name="DeBarry J."/>
            <person name="Dreyer I."/>
            <person name="Elias M."/>
            <person name="Engstrom E.M."/>
            <person name="Estelle M."/>
            <person name="Feng L."/>
            <person name="Finet C."/>
            <person name="Floyd S.K."/>
            <person name="Frommer W.B."/>
            <person name="Fujita T."/>
            <person name="Gramzow L."/>
            <person name="Gutensohn M."/>
            <person name="Harholt J."/>
            <person name="Hattori M."/>
            <person name="Heyl A."/>
            <person name="Hirai T."/>
            <person name="Hiwatashi Y."/>
            <person name="Ishikawa M."/>
            <person name="Iwata M."/>
            <person name="Karol K.G."/>
            <person name="Koehler B."/>
            <person name="Kolukisaoglu U."/>
            <person name="Kubo M."/>
            <person name="Kurata T."/>
            <person name="Lalonde S."/>
            <person name="Li K."/>
            <person name="Li Y."/>
            <person name="Litt A."/>
            <person name="Lyons E."/>
            <person name="Manning G."/>
            <person name="Maruyama T."/>
            <person name="Michael T.P."/>
            <person name="Mikami K."/>
            <person name="Miyazaki S."/>
            <person name="Morinaga S."/>
            <person name="Murata T."/>
            <person name="Mueller-Roeber B."/>
            <person name="Nelson D.R."/>
            <person name="Obara M."/>
            <person name="Oguri Y."/>
            <person name="Olmstead R.G."/>
            <person name="Onodera N."/>
            <person name="Petersen B.L."/>
            <person name="Pils B."/>
            <person name="Prigge M."/>
            <person name="Rensing S.A."/>
            <person name="Riano-Pachon D.M."/>
            <person name="Roberts A.W."/>
            <person name="Sato Y."/>
            <person name="Scheller H.V."/>
            <person name="Schulz B."/>
            <person name="Schulz C."/>
            <person name="Shakirov E.V."/>
            <person name="Shibagaki N."/>
            <person name="Shinohara N."/>
            <person name="Shippen D.E."/>
            <person name="Soerensen I."/>
            <person name="Sotooka R."/>
            <person name="Sugimoto N."/>
            <person name="Sugita M."/>
            <person name="Sumikawa N."/>
            <person name="Tanurdzic M."/>
            <person name="Theissen G."/>
            <person name="Ulvskov P."/>
            <person name="Wakazuki S."/>
            <person name="Weng J.K."/>
            <person name="Willats W.W."/>
            <person name="Wipf D."/>
            <person name="Wolf P.G."/>
            <person name="Yang L."/>
            <person name="Zimmer A.D."/>
            <person name="Zhu Q."/>
            <person name="Mitros T."/>
            <person name="Hellsten U."/>
            <person name="Loque D."/>
            <person name="Otillar R."/>
            <person name="Salamov A."/>
            <person name="Schmutz J."/>
            <person name="Shapiro H."/>
            <person name="Lindquist E."/>
            <person name="Lucas S."/>
            <person name="Rokhsar D."/>
            <person name="Grigoriev I.V."/>
        </authorList>
    </citation>
    <scope>NUCLEOTIDE SEQUENCE [LARGE SCALE GENOMIC DNA]</scope>
</reference>
<accession>D8QVI6</accession>
<dbReference type="KEGG" id="smo:SELMODRAFT_404496"/>
<dbReference type="Gramene" id="EFJ36462">
    <property type="protein sequence ID" value="EFJ36462"/>
    <property type="gene ID" value="SELMODRAFT_404496"/>
</dbReference>
<dbReference type="EMBL" id="GL377567">
    <property type="protein sequence ID" value="EFJ36462.1"/>
    <property type="molecule type" value="Genomic_DNA"/>
</dbReference>
<evidence type="ECO:0000313" key="3">
    <source>
        <dbReference type="Proteomes" id="UP000001514"/>
    </source>
</evidence>
<gene>
    <name evidence="2" type="ORF">SELMODRAFT_404496</name>
</gene>
<evidence type="ECO:0000256" key="1">
    <source>
        <dbReference type="SAM" id="MobiDB-lite"/>
    </source>
</evidence>
<protein>
    <submittedName>
        <fullName evidence="2">Uncharacterized protein</fullName>
    </submittedName>
</protein>